<evidence type="ECO:0000256" key="8">
    <source>
        <dbReference type="ARBA" id="ARBA00023136"/>
    </source>
</evidence>
<keyword evidence="3" id="KW-0997">Cell inner membrane</keyword>
<gene>
    <name evidence="12" type="ORF">FM069_02975</name>
</gene>
<dbReference type="GO" id="GO:0016757">
    <property type="term" value="F:glycosyltransferase activity"/>
    <property type="evidence" value="ECO:0007669"/>
    <property type="project" value="UniProtKB-KW"/>
</dbReference>
<dbReference type="InterPro" id="IPR050256">
    <property type="entry name" value="Glycosyltransferase_2"/>
</dbReference>
<dbReference type="OrthoDB" id="9811884at2"/>
<keyword evidence="4" id="KW-0328">Glycosyltransferase</keyword>
<keyword evidence="8 10" id="KW-0472">Membrane</keyword>
<keyword evidence="7 10" id="KW-1133">Transmembrane helix</keyword>
<evidence type="ECO:0000256" key="5">
    <source>
        <dbReference type="ARBA" id="ARBA00022679"/>
    </source>
</evidence>
<sequence>MKKVTLVVPVYNEVESIGPFLDRTEKVFEELPYRLDYLFVDDGSTDSTLEVIQEQAQTRRISWISLSRNHGKEIALTAGLEHAAGDCAIPIDVDLQDPPEVIPLMLEKWEEGYEVVFGVRSSRASDTFWKKMTAGFFYKIFNAMSDTYIPPDVGDFRLLDRKVLIALAQLKERNRFMKGLFSWVGYKQASVSFTREKRHAGSTKWNYWKLWNFALDGLVAFGSWPLRVWTYTGLLIVLFSSLYGFFLIGRTLFAGVDVPGYTSTLVVILFMGGVQLLTLGLIGEYVGRIYIEVKQRPLYLIGSQSLNEVRDGE</sequence>
<protein>
    <submittedName>
        <fullName evidence="12">Glycosyltransferase family 2 protein</fullName>
    </submittedName>
</protein>
<evidence type="ECO:0000256" key="7">
    <source>
        <dbReference type="ARBA" id="ARBA00022989"/>
    </source>
</evidence>
<keyword evidence="6 10" id="KW-0812">Transmembrane</keyword>
<accession>A0A553H356</accession>
<evidence type="ECO:0000256" key="4">
    <source>
        <dbReference type="ARBA" id="ARBA00022676"/>
    </source>
</evidence>
<dbReference type="PANTHER" id="PTHR48090:SF1">
    <property type="entry name" value="PROPHAGE BACTOPRENOL GLUCOSYL TRANSFERASE HOMOLOG"/>
    <property type="match status" value="1"/>
</dbReference>
<comment type="subcellular location">
    <subcellularLocation>
        <location evidence="1">Cell membrane</location>
        <topology evidence="1">Multi-pass membrane protein</topology>
    </subcellularLocation>
</comment>
<dbReference type="CDD" id="cd04187">
    <property type="entry name" value="DPM1_like_bac"/>
    <property type="match status" value="1"/>
</dbReference>
<dbReference type="Proteomes" id="UP000315235">
    <property type="component" value="Unassembled WGS sequence"/>
</dbReference>
<dbReference type="PANTHER" id="PTHR48090">
    <property type="entry name" value="UNDECAPRENYL-PHOSPHATE 4-DEOXY-4-FORMAMIDO-L-ARABINOSE TRANSFERASE-RELATED"/>
    <property type="match status" value="1"/>
</dbReference>
<proteinExistence type="inferred from homology"/>
<reference evidence="12 13" key="1">
    <citation type="submission" date="2019-07" db="EMBL/GenBank/DDBJ databases">
        <title>Pseudomonas mangiferae sp. nov., isolated from bark of mango tree in Thailand.</title>
        <authorList>
            <person name="Srisuk N."/>
            <person name="Anurat P."/>
        </authorList>
    </citation>
    <scope>NUCLEOTIDE SEQUENCE [LARGE SCALE GENOMIC DNA]</scope>
    <source>
        <strain evidence="12 13">DMKU_BBB3-04</strain>
    </source>
</reference>
<dbReference type="GO" id="GO:0005886">
    <property type="term" value="C:plasma membrane"/>
    <property type="evidence" value="ECO:0007669"/>
    <property type="project" value="UniProtKB-SubCell"/>
</dbReference>
<keyword evidence="5 12" id="KW-0808">Transferase</keyword>
<dbReference type="RefSeq" id="WP_143486795.1">
    <property type="nucleotide sequence ID" value="NZ_VJOY01000002.1"/>
</dbReference>
<dbReference type="InterPro" id="IPR001173">
    <property type="entry name" value="Glyco_trans_2-like"/>
</dbReference>
<keyword evidence="13" id="KW-1185">Reference proteome</keyword>
<organism evidence="12 13">
    <name type="scientific">Pseudomonas mangiferae</name>
    <dbReference type="NCBI Taxonomy" id="2593654"/>
    <lineage>
        <taxon>Bacteria</taxon>
        <taxon>Pseudomonadati</taxon>
        <taxon>Pseudomonadota</taxon>
        <taxon>Gammaproteobacteria</taxon>
        <taxon>Pseudomonadales</taxon>
        <taxon>Pseudomonadaceae</taxon>
        <taxon>Pseudomonas</taxon>
    </lineage>
</organism>
<dbReference type="AlphaFoldDB" id="A0A553H356"/>
<evidence type="ECO:0000256" key="9">
    <source>
        <dbReference type="ARBA" id="ARBA00038152"/>
    </source>
</evidence>
<evidence type="ECO:0000259" key="11">
    <source>
        <dbReference type="Pfam" id="PF00535"/>
    </source>
</evidence>
<feature type="transmembrane region" description="Helical" evidence="10">
    <location>
        <begin position="228"/>
        <end position="249"/>
    </location>
</feature>
<dbReference type="InterPro" id="IPR029044">
    <property type="entry name" value="Nucleotide-diphossugar_trans"/>
</dbReference>
<dbReference type="EMBL" id="VJOY01000002">
    <property type="protein sequence ID" value="TRX76167.1"/>
    <property type="molecule type" value="Genomic_DNA"/>
</dbReference>
<evidence type="ECO:0000313" key="13">
    <source>
        <dbReference type="Proteomes" id="UP000315235"/>
    </source>
</evidence>
<comment type="similarity">
    <text evidence="9">Belongs to the glycosyltransferase 2 family. GtrB subfamily.</text>
</comment>
<evidence type="ECO:0000256" key="6">
    <source>
        <dbReference type="ARBA" id="ARBA00022692"/>
    </source>
</evidence>
<keyword evidence="2" id="KW-1003">Cell membrane</keyword>
<dbReference type="FunFam" id="3.90.550.10:FF:000079">
    <property type="entry name" value="Probable glycosyl transferase"/>
    <property type="match status" value="1"/>
</dbReference>
<dbReference type="Gene3D" id="3.90.550.10">
    <property type="entry name" value="Spore Coat Polysaccharide Biosynthesis Protein SpsA, Chain A"/>
    <property type="match status" value="1"/>
</dbReference>
<evidence type="ECO:0000256" key="2">
    <source>
        <dbReference type="ARBA" id="ARBA00022475"/>
    </source>
</evidence>
<evidence type="ECO:0000256" key="3">
    <source>
        <dbReference type="ARBA" id="ARBA00022519"/>
    </source>
</evidence>
<evidence type="ECO:0000256" key="10">
    <source>
        <dbReference type="SAM" id="Phobius"/>
    </source>
</evidence>
<evidence type="ECO:0000256" key="1">
    <source>
        <dbReference type="ARBA" id="ARBA00004651"/>
    </source>
</evidence>
<evidence type="ECO:0000313" key="12">
    <source>
        <dbReference type="EMBL" id="TRX76167.1"/>
    </source>
</evidence>
<comment type="caution">
    <text evidence="12">The sequence shown here is derived from an EMBL/GenBank/DDBJ whole genome shotgun (WGS) entry which is preliminary data.</text>
</comment>
<name>A0A553H356_9PSED</name>
<dbReference type="SUPFAM" id="SSF53448">
    <property type="entry name" value="Nucleotide-diphospho-sugar transferases"/>
    <property type="match status" value="1"/>
</dbReference>
<feature type="domain" description="Glycosyltransferase 2-like" evidence="11">
    <location>
        <begin position="6"/>
        <end position="164"/>
    </location>
</feature>
<feature type="transmembrane region" description="Helical" evidence="10">
    <location>
        <begin position="261"/>
        <end position="286"/>
    </location>
</feature>
<dbReference type="Pfam" id="PF00535">
    <property type="entry name" value="Glycos_transf_2"/>
    <property type="match status" value="1"/>
</dbReference>